<proteinExistence type="inferred from homology"/>
<evidence type="ECO:0000256" key="9">
    <source>
        <dbReference type="NCBIfam" id="TIGR00362"/>
    </source>
</evidence>
<reference evidence="14 15" key="1">
    <citation type="journal article" date="2016" name="Nat. Commun.">
        <title>Thousands of microbial genomes shed light on interconnected biogeochemical processes in an aquifer system.</title>
        <authorList>
            <person name="Anantharaman K."/>
            <person name="Brown C.T."/>
            <person name="Hug L.A."/>
            <person name="Sharon I."/>
            <person name="Castelle C.J."/>
            <person name="Probst A.J."/>
            <person name="Thomas B.C."/>
            <person name="Singh A."/>
            <person name="Wilkins M.J."/>
            <person name="Karaoz U."/>
            <person name="Brodie E.L."/>
            <person name="Williams K.H."/>
            <person name="Hubbard S.S."/>
            <person name="Banfield J.F."/>
        </authorList>
    </citation>
    <scope>NUCLEOTIDE SEQUENCE [LARGE SCALE GENOMIC DNA]</scope>
</reference>
<protein>
    <recommendedName>
        <fullName evidence="8 9">Chromosomal replication initiator protein DnaA</fullName>
    </recommendedName>
</protein>
<dbReference type="PRINTS" id="PR00051">
    <property type="entry name" value="DNAA"/>
</dbReference>
<comment type="domain">
    <text evidence="8">Domain I is involved in oligomerization and binding regulators, domain II is flexibile and of varying length in different bacteria, domain III forms the AAA+ region, while domain IV binds dsDNA.</text>
</comment>
<comment type="similarity">
    <text evidence="1 8 11">Belongs to the DnaA family.</text>
</comment>
<name>A0A1G1YWM9_9BACT</name>
<dbReference type="InterPro" id="IPR010921">
    <property type="entry name" value="Trp_repressor/repl_initiator"/>
</dbReference>
<evidence type="ECO:0000256" key="5">
    <source>
        <dbReference type="ARBA" id="ARBA00022840"/>
    </source>
</evidence>
<dbReference type="AlphaFoldDB" id="A0A1G1YWM9"/>
<keyword evidence="5 8" id="KW-0067">ATP-binding</keyword>
<dbReference type="Pfam" id="PF11638">
    <property type="entry name" value="DnaA_N"/>
    <property type="match status" value="1"/>
</dbReference>
<dbReference type="HAMAP" id="MF_00377">
    <property type="entry name" value="DnaA_bact"/>
    <property type="match status" value="1"/>
</dbReference>
<dbReference type="CDD" id="cd00009">
    <property type="entry name" value="AAA"/>
    <property type="match status" value="1"/>
</dbReference>
<evidence type="ECO:0000256" key="6">
    <source>
        <dbReference type="ARBA" id="ARBA00023121"/>
    </source>
</evidence>
<dbReference type="NCBIfam" id="TIGR00362">
    <property type="entry name" value="DnaA"/>
    <property type="match status" value="1"/>
</dbReference>
<dbReference type="GO" id="GO:0005524">
    <property type="term" value="F:ATP binding"/>
    <property type="evidence" value="ECO:0007669"/>
    <property type="project" value="UniProtKB-UniRule"/>
</dbReference>
<comment type="caution">
    <text evidence="14">The sequence shown here is derived from an EMBL/GenBank/DDBJ whole genome shotgun (WGS) entry which is preliminary data.</text>
</comment>
<dbReference type="InterPro" id="IPR013317">
    <property type="entry name" value="DnaA_dom"/>
</dbReference>
<feature type="binding site" evidence="8">
    <location>
        <position position="170"/>
    </location>
    <ligand>
        <name>ATP</name>
        <dbReference type="ChEBI" id="CHEBI:30616"/>
    </ligand>
</feature>
<evidence type="ECO:0000259" key="12">
    <source>
        <dbReference type="SMART" id="SM00382"/>
    </source>
</evidence>
<comment type="caution">
    <text evidence="8">Lacks conserved residue(s) required for the propagation of feature annotation.</text>
</comment>
<comment type="subunit">
    <text evidence="8">Oligomerizes as a right-handed, spiral filament on DNA at oriC.</text>
</comment>
<feature type="binding site" evidence="8">
    <location>
        <position position="171"/>
    </location>
    <ligand>
        <name>ATP</name>
        <dbReference type="ChEBI" id="CHEBI:30616"/>
    </ligand>
</feature>
<dbReference type="GO" id="GO:0005737">
    <property type="term" value="C:cytoplasm"/>
    <property type="evidence" value="ECO:0007669"/>
    <property type="project" value="UniProtKB-SubCell"/>
</dbReference>
<dbReference type="SUPFAM" id="SSF52540">
    <property type="entry name" value="P-loop containing nucleoside triphosphate hydrolases"/>
    <property type="match status" value="1"/>
</dbReference>
<dbReference type="InterPro" id="IPR020591">
    <property type="entry name" value="Chromosome_initiator_DnaA-like"/>
</dbReference>
<dbReference type="Gene3D" id="3.40.50.300">
    <property type="entry name" value="P-loop containing nucleotide triphosphate hydrolases"/>
    <property type="match status" value="1"/>
</dbReference>
<comment type="subcellular location">
    <subcellularLocation>
        <location evidence="8">Cytoplasm</location>
    </subcellularLocation>
</comment>
<gene>
    <name evidence="8" type="primary">dnaA</name>
    <name evidence="14" type="ORF">A2119_01885</name>
</gene>
<dbReference type="InterPro" id="IPR001957">
    <property type="entry name" value="Chromosome_initiator_DnaA"/>
</dbReference>
<dbReference type="EMBL" id="MHIS01000007">
    <property type="protein sequence ID" value="OGY56785.1"/>
    <property type="molecule type" value="Genomic_DNA"/>
</dbReference>
<evidence type="ECO:0000313" key="15">
    <source>
        <dbReference type="Proteomes" id="UP000178179"/>
    </source>
</evidence>
<dbReference type="InterPro" id="IPR013159">
    <property type="entry name" value="DnaA_C"/>
</dbReference>
<evidence type="ECO:0000256" key="11">
    <source>
        <dbReference type="RuleBase" id="RU004227"/>
    </source>
</evidence>
<feature type="domain" description="Chromosomal replication initiator DnaA C-terminal" evidence="13">
    <location>
        <begin position="369"/>
        <end position="438"/>
    </location>
</feature>
<evidence type="ECO:0000313" key="14">
    <source>
        <dbReference type="EMBL" id="OGY56785.1"/>
    </source>
</evidence>
<dbReference type="Gene3D" id="1.10.1750.10">
    <property type="match status" value="1"/>
</dbReference>
<dbReference type="Gene3D" id="1.10.8.60">
    <property type="match status" value="1"/>
</dbReference>
<dbReference type="InterPro" id="IPR038454">
    <property type="entry name" value="DnaA_N_sf"/>
</dbReference>
<feature type="binding site" evidence="8">
    <location>
        <position position="168"/>
    </location>
    <ligand>
        <name>ATP</name>
        <dbReference type="ChEBI" id="CHEBI:30616"/>
    </ligand>
</feature>
<evidence type="ECO:0000256" key="2">
    <source>
        <dbReference type="ARBA" id="ARBA00022490"/>
    </source>
</evidence>
<dbReference type="GO" id="GO:0005886">
    <property type="term" value="C:plasma membrane"/>
    <property type="evidence" value="ECO:0007669"/>
    <property type="project" value="TreeGrafter"/>
</dbReference>
<dbReference type="Pfam" id="PF00308">
    <property type="entry name" value="Bac_DnaA"/>
    <property type="match status" value="1"/>
</dbReference>
<comment type="function">
    <text evidence="8 10">Plays an essential role in the initiation and regulation of chromosomal replication. ATP-DnaA binds to the origin of replication (oriC) to initiate formation of the DNA replication initiation complex once per cell cycle. Binds the DnaA box (a 9 base pair repeat at the origin) and separates the double-stranded (ds)DNA. Forms a right-handed helical filament on oriC DNA; dsDNA binds to the exterior of the filament while single-stranded (ss)DNA is stabiized in the filament's interior. The ATP-DnaA-oriC complex binds and stabilizes one strand of the AT-rich DNA unwinding element (DUE), permitting loading of DNA polymerase. After initiation quickly degrades to an ADP-DnaA complex that is not apt for DNA replication. Binds acidic phospholipids.</text>
</comment>
<dbReference type="Proteomes" id="UP000178179">
    <property type="component" value="Unassembled WGS sequence"/>
</dbReference>
<evidence type="ECO:0000256" key="3">
    <source>
        <dbReference type="ARBA" id="ARBA00022705"/>
    </source>
</evidence>
<feature type="domain" description="AAA+ ATPase" evidence="12">
    <location>
        <begin position="157"/>
        <end position="290"/>
    </location>
</feature>
<sequence>MESQAPEVSDLEQLWGTVLSDIELRISKPNFLTWLKNSRLIESTEGSALVALPNNFAKEWVETKYHKLILGSMRSINGTTKHVEYIVEGSLSQRAINRRRRETREHQDEKQLVFQEMRVDPETNLNPRHTLETFVVGSFNELAFSAAQAVIENVGTKYNPLFIYGGVGLGKTHLIQGIGNEIRSRSDNKVGVKYVSSEKFTNDVLWAIRNRRAEDIKNTYRNVDVLIIDDIQFLGGKEKTQEEFFHTFNALHQNNKQIIISSDRPPASIATLEERLRSRFEGGMIADISAPEFEARFAIAKAKLQERGVELDDKIVELVAKRVQRNIREIEGILNKLVFHQITYKRPLDSATTEKIIAEVTDKSASRATPNQVIKAVSAFFEISPNDLIGRSRNKEYVEPRQISMYLLRELLSMSYPDIASRIGKRDHTTAIYACKKVAGNIDKSPDLGQKIVLIKEDVNKFG</sequence>
<dbReference type="GO" id="GO:0006270">
    <property type="term" value="P:DNA replication initiation"/>
    <property type="evidence" value="ECO:0007669"/>
    <property type="project" value="UniProtKB-UniRule"/>
</dbReference>
<dbReference type="SUPFAM" id="SSF48295">
    <property type="entry name" value="TrpR-like"/>
    <property type="match status" value="1"/>
</dbReference>
<feature type="region of interest" description="Domain I, interacts with DnaA modulators" evidence="8">
    <location>
        <begin position="1"/>
        <end position="121"/>
    </location>
</feature>
<dbReference type="FunFam" id="3.40.50.300:FF:000668">
    <property type="entry name" value="Chromosomal replication initiator protein DnaA"/>
    <property type="match status" value="1"/>
</dbReference>
<dbReference type="CDD" id="cd06571">
    <property type="entry name" value="Bac_DnaA_C"/>
    <property type="match status" value="1"/>
</dbReference>
<evidence type="ECO:0000259" key="13">
    <source>
        <dbReference type="SMART" id="SM00760"/>
    </source>
</evidence>
<dbReference type="SMART" id="SM00760">
    <property type="entry name" value="Bac_DnaA_C"/>
    <property type="match status" value="1"/>
</dbReference>
<dbReference type="PANTHER" id="PTHR30050">
    <property type="entry name" value="CHROMOSOMAL REPLICATION INITIATOR PROTEIN DNAA"/>
    <property type="match status" value="1"/>
</dbReference>
<organism evidence="14 15">
    <name type="scientific">Candidatus Colwellbacteria bacterium GWA2_46_10</name>
    <dbReference type="NCBI Taxonomy" id="1797684"/>
    <lineage>
        <taxon>Bacteria</taxon>
        <taxon>Candidatus Colwelliibacteriota</taxon>
    </lineage>
</organism>
<feature type="region of interest" description="Domain IV, binds dsDNA" evidence="8">
    <location>
        <begin position="342"/>
        <end position="463"/>
    </location>
</feature>
<dbReference type="GO" id="GO:0008289">
    <property type="term" value="F:lipid binding"/>
    <property type="evidence" value="ECO:0007669"/>
    <property type="project" value="UniProtKB-KW"/>
</dbReference>
<dbReference type="InterPro" id="IPR003593">
    <property type="entry name" value="AAA+_ATPase"/>
</dbReference>
<dbReference type="SMART" id="SM00382">
    <property type="entry name" value="AAA"/>
    <property type="match status" value="1"/>
</dbReference>
<evidence type="ECO:0000256" key="1">
    <source>
        <dbReference type="ARBA" id="ARBA00006583"/>
    </source>
</evidence>
<keyword evidence="4 8" id="KW-0547">Nucleotide-binding</keyword>
<dbReference type="PANTHER" id="PTHR30050:SF2">
    <property type="entry name" value="CHROMOSOMAL REPLICATION INITIATOR PROTEIN DNAA"/>
    <property type="match status" value="1"/>
</dbReference>
<dbReference type="GO" id="GO:0006275">
    <property type="term" value="P:regulation of DNA replication"/>
    <property type="evidence" value="ECO:0007669"/>
    <property type="project" value="UniProtKB-UniRule"/>
</dbReference>
<feature type="binding site" evidence="8">
    <location>
        <position position="172"/>
    </location>
    <ligand>
        <name>ATP</name>
        <dbReference type="ChEBI" id="CHEBI:30616"/>
    </ligand>
</feature>
<keyword evidence="3 8" id="KW-0235">DNA replication</keyword>
<dbReference type="Pfam" id="PF08299">
    <property type="entry name" value="Bac_DnaA_C"/>
    <property type="match status" value="1"/>
</dbReference>
<dbReference type="GO" id="GO:0003688">
    <property type="term" value="F:DNA replication origin binding"/>
    <property type="evidence" value="ECO:0007669"/>
    <property type="project" value="UniProtKB-UniRule"/>
</dbReference>
<accession>A0A1G1YWM9</accession>
<keyword evidence="6 8" id="KW-0446">Lipid-binding</keyword>
<dbReference type="Gene3D" id="3.30.300.180">
    <property type="match status" value="1"/>
</dbReference>
<evidence type="ECO:0000256" key="8">
    <source>
        <dbReference type="HAMAP-Rule" id="MF_00377"/>
    </source>
</evidence>
<dbReference type="InterPro" id="IPR024633">
    <property type="entry name" value="DnaA_N_dom"/>
</dbReference>
<evidence type="ECO:0000256" key="7">
    <source>
        <dbReference type="ARBA" id="ARBA00023125"/>
    </source>
</evidence>
<keyword evidence="7 8" id="KW-0238">DNA-binding</keyword>
<keyword evidence="2 8" id="KW-0963">Cytoplasm</keyword>
<evidence type="ECO:0000256" key="10">
    <source>
        <dbReference type="RuleBase" id="RU000577"/>
    </source>
</evidence>
<evidence type="ECO:0000256" key="4">
    <source>
        <dbReference type="ARBA" id="ARBA00022741"/>
    </source>
</evidence>
<dbReference type="InterPro" id="IPR027417">
    <property type="entry name" value="P-loop_NTPase"/>
</dbReference>